<organism evidence="2 3">
    <name type="scientific">Vibrio coralliilyticus</name>
    <dbReference type="NCBI Taxonomy" id="190893"/>
    <lineage>
        <taxon>Bacteria</taxon>
        <taxon>Pseudomonadati</taxon>
        <taxon>Pseudomonadota</taxon>
        <taxon>Gammaproteobacteria</taxon>
        <taxon>Vibrionales</taxon>
        <taxon>Vibrionaceae</taxon>
        <taxon>Vibrio</taxon>
    </lineage>
</organism>
<accession>A0AAN0W0W3</accession>
<dbReference type="Proteomes" id="UP000030081">
    <property type="component" value="Plasmid p319"/>
</dbReference>
<dbReference type="RefSeq" id="WP_043011866.1">
    <property type="nucleotide sequence ID" value="NZ_CP009620.1"/>
</dbReference>
<dbReference type="AlphaFoldDB" id="A0AAN0W0W3"/>
<proteinExistence type="predicted"/>
<evidence type="ECO:0000259" key="1">
    <source>
        <dbReference type="Pfam" id="PF24705"/>
    </source>
</evidence>
<sequence>MSEEVLVVKDEVQRPIPIVWRQTFCQIVRSFVDHDYLLNRSIEGLVPVTQDIADQIEAYIKDYDEDLVVLPEQTWDSSVCMWMETHWDVLIDLWTETEGLSDLVLQAKVFESPNGYKYQIEMVYVP</sequence>
<evidence type="ECO:0000313" key="3">
    <source>
        <dbReference type="Proteomes" id="UP000030081"/>
    </source>
</evidence>
<feature type="domain" description="DUF7668" evidence="1">
    <location>
        <begin position="28"/>
        <end position="126"/>
    </location>
</feature>
<dbReference type="EMBL" id="CP009620">
    <property type="protein sequence ID" value="AIW22927.1"/>
    <property type="molecule type" value="Genomic_DNA"/>
</dbReference>
<gene>
    <name evidence="2" type="ORF">IX92_28260</name>
</gene>
<evidence type="ECO:0000313" key="2">
    <source>
        <dbReference type="EMBL" id="AIW22927.1"/>
    </source>
</evidence>
<reference evidence="2 3" key="1">
    <citation type="submission" date="2014-10" db="EMBL/GenBank/DDBJ databases">
        <title>The Complete Genome Sequence for the Shellfish Pathogen Vibrio coralliilyticus RE98 Isolated from a Shellfish Hatchery.</title>
        <authorList>
            <person name="Richards G.P."/>
            <person name="Bono J.L."/>
            <person name="Watson M.A."/>
            <person name="Needleman D.S."/>
        </authorList>
    </citation>
    <scope>NUCLEOTIDE SEQUENCE [LARGE SCALE GENOMIC DNA]</scope>
    <source>
        <strain evidence="2 3">RE98</strain>
        <plasmid evidence="2 3">p319</plasmid>
    </source>
</reference>
<dbReference type="InterPro" id="IPR056085">
    <property type="entry name" value="DUF7668"/>
</dbReference>
<name>A0AAN0W0W3_9VIBR</name>
<geneLocation type="plasmid" evidence="2 3">
    <name>p319</name>
</geneLocation>
<keyword evidence="3" id="KW-1185">Reference proteome</keyword>
<dbReference type="KEGG" id="vcy:IX92_28260"/>
<keyword evidence="2" id="KW-0614">Plasmid</keyword>
<dbReference type="Pfam" id="PF24705">
    <property type="entry name" value="DUF7668"/>
    <property type="match status" value="1"/>
</dbReference>
<protein>
    <recommendedName>
        <fullName evidence="1">DUF7668 domain-containing protein</fullName>
    </recommendedName>
</protein>